<evidence type="ECO:0000256" key="3">
    <source>
        <dbReference type="ARBA" id="ARBA00022771"/>
    </source>
</evidence>
<evidence type="ECO:0000313" key="8">
    <source>
        <dbReference type="EMBL" id="CAK0840157.1"/>
    </source>
</evidence>
<dbReference type="InterPro" id="IPR000058">
    <property type="entry name" value="Znf_AN1"/>
</dbReference>
<dbReference type="InterPro" id="IPR035896">
    <property type="entry name" value="AN1-like_Znf"/>
</dbReference>
<feature type="region of interest" description="Disordered" evidence="6">
    <location>
        <begin position="144"/>
        <end position="179"/>
    </location>
</feature>
<keyword evidence="2" id="KW-0677">Repeat</keyword>
<name>A0ABN9T544_9DINO</name>
<evidence type="ECO:0000256" key="6">
    <source>
        <dbReference type="SAM" id="MobiDB-lite"/>
    </source>
</evidence>
<dbReference type="Gene3D" id="4.10.1110.10">
    <property type="entry name" value="AN1-like Zinc finger"/>
    <property type="match status" value="1"/>
</dbReference>
<evidence type="ECO:0000259" key="7">
    <source>
        <dbReference type="PROSITE" id="PS51039"/>
    </source>
</evidence>
<reference evidence="8" key="1">
    <citation type="submission" date="2023-10" db="EMBL/GenBank/DDBJ databases">
        <authorList>
            <person name="Chen Y."/>
            <person name="Shah S."/>
            <person name="Dougan E. K."/>
            <person name="Thang M."/>
            <person name="Chan C."/>
        </authorList>
    </citation>
    <scope>NUCLEOTIDE SEQUENCE [LARGE SCALE GENOMIC DNA]</scope>
</reference>
<protein>
    <recommendedName>
        <fullName evidence="7">AN1-type domain-containing protein</fullName>
    </recommendedName>
</protein>
<dbReference type="Pfam" id="PF25403">
    <property type="entry name" value="zf-C2H2_ZFAND2"/>
    <property type="match status" value="1"/>
</dbReference>
<organism evidence="8 9">
    <name type="scientific">Prorocentrum cordatum</name>
    <dbReference type="NCBI Taxonomy" id="2364126"/>
    <lineage>
        <taxon>Eukaryota</taxon>
        <taxon>Sar</taxon>
        <taxon>Alveolata</taxon>
        <taxon>Dinophyceae</taxon>
        <taxon>Prorocentrales</taxon>
        <taxon>Prorocentraceae</taxon>
        <taxon>Prorocentrum</taxon>
    </lineage>
</organism>
<dbReference type="SUPFAM" id="SSF118310">
    <property type="entry name" value="AN1-like Zinc finger"/>
    <property type="match status" value="1"/>
</dbReference>
<comment type="caution">
    <text evidence="8">The sequence shown here is derived from an EMBL/GenBank/DDBJ whole genome shotgun (WGS) entry which is preliminary data.</text>
</comment>
<dbReference type="InterPro" id="IPR057357">
    <property type="entry name" value="Znf-C2H2_ZFAND2A/B"/>
</dbReference>
<keyword evidence="4" id="KW-0862">Zinc</keyword>
<evidence type="ECO:0000256" key="2">
    <source>
        <dbReference type="ARBA" id="ARBA00022737"/>
    </source>
</evidence>
<dbReference type="Pfam" id="PF01428">
    <property type="entry name" value="zf-AN1"/>
    <property type="match status" value="1"/>
</dbReference>
<dbReference type="PANTHER" id="PTHR14677:SF20">
    <property type="entry name" value="ZINC FINGER AN1-TYPE CONTAINING 2A-RELATED"/>
    <property type="match status" value="1"/>
</dbReference>
<dbReference type="PANTHER" id="PTHR14677">
    <property type="entry name" value="ARSENITE INDUCUBLE RNA ASSOCIATED PROTEIN AIP-1-RELATED"/>
    <property type="match status" value="1"/>
</dbReference>
<evidence type="ECO:0000256" key="5">
    <source>
        <dbReference type="PROSITE-ProRule" id="PRU00449"/>
    </source>
</evidence>
<dbReference type="SMART" id="SM00154">
    <property type="entry name" value="ZnF_AN1"/>
    <property type="match status" value="1"/>
</dbReference>
<dbReference type="Proteomes" id="UP001189429">
    <property type="component" value="Unassembled WGS sequence"/>
</dbReference>
<sequence>MADFSDRGKHCEDPYCRQKDLLPLCCDACGKTYCSVHFRYQAHSCPKGFAGKDRRAIVCPICGKGVPMPAGEDENAVFARHEASADCRRHTVEAAAKPRCPAKGCKEKLTTLNAFKCGTCGKQAARWAETVPGLALCGVRGRGAVPRSGQDVPEEHPHHGEVSALHQGPHEADDDDDDD</sequence>
<keyword evidence="1" id="KW-0479">Metal-binding</keyword>
<feature type="non-terminal residue" evidence="8">
    <location>
        <position position="179"/>
    </location>
</feature>
<proteinExistence type="predicted"/>
<dbReference type="EMBL" id="CAUYUJ010014355">
    <property type="protein sequence ID" value="CAK0840157.1"/>
    <property type="molecule type" value="Genomic_DNA"/>
</dbReference>
<gene>
    <name evidence="8" type="ORF">PCOR1329_LOCUS35660</name>
</gene>
<accession>A0ABN9T544</accession>
<feature type="domain" description="AN1-type" evidence="7">
    <location>
        <begin position="5"/>
        <end position="53"/>
    </location>
</feature>
<dbReference type="PROSITE" id="PS51039">
    <property type="entry name" value="ZF_AN1"/>
    <property type="match status" value="1"/>
</dbReference>
<keyword evidence="9" id="KW-1185">Reference proteome</keyword>
<evidence type="ECO:0000313" key="9">
    <source>
        <dbReference type="Proteomes" id="UP001189429"/>
    </source>
</evidence>
<evidence type="ECO:0000256" key="1">
    <source>
        <dbReference type="ARBA" id="ARBA00022723"/>
    </source>
</evidence>
<evidence type="ECO:0000256" key="4">
    <source>
        <dbReference type="ARBA" id="ARBA00022833"/>
    </source>
</evidence>
<keyword evidence="3 5" id="KW-0863">Zinc-finger</keyword>